<protein>
    <submittedName>
        <fullName evidence="1">Uncharacterized protein</fullName>
    </submittedName>
</protein>
<sequence length="79" mass="8727">MEALARLAMDGDADARRMRVEIVSTWPEVVFLFEDGTAHRFQSVGTLSGHWQMLGHRRATTINGAALADAIIELFGGRK</sequence>
<evidence type="ECO:0000313" key="1">
    <source>
        <dbReference type="EMBL" id="SSC67333.1"/>
    </source>
</evidence>
<accession>A0A376AIV0</accession>
<organism evidence="1 2">
    <name type="scientific">Ciceribacter selenitireducens ATCC BAA-1503</name>
    <dbReference type="NCBI Taxonomy" id="1336235"/>
    <lineage>
        <taxon>Bacteria</taxon>
        <taxon>Pseudomonadati</taxon>
        <taxon>Pseudomonadota</taxon>
        <taxon>Alphaproteobacteria</taxon>
        <taxon>Hyphomicrobiales</taxon>
        <taxon>Rhizobiaceae</taxon>
        <taxon>Ciceribacter</taxon>
    </lineage>
</organism>
<reference evidence="2" key="1">
    <citation type="submission" date="2018-07" db="EMBL/GenBank/DDBJ databases">
        <authorList>
            <person name="Peiro R."/>
            <person name="Begona"/>
            <person name="Cbmso G."/>
            <person name="Lopez M."/>
            <person name="Gonzalez S."/>
        </authorList>
    </citation>
    <scope>NUCLEOTIDE SEQUENCE [LARGE SCALE GENOMIC DNA]</scope>
</reference>
<gene>
    <name evidence="1" type="ORF">RHIZ70_3041</name>
</gene>
<proteinExistence type="predicted"/>
<evidence type="ECO:0000313" key="2">
    <source>
        <dbReference type="Proteomes" id="UP000254764"/>
    </source>
</evidence>
<dbReference type="Proteomes" id="UP000254764">
    <property type="component" value="Unassembled WGS sequence"/>
</dbReference>
<name>A0A376AIV0_9HYPH</name>
<dbReference type="EMBL" id="UEYP01000004">
    <property type="protein sequence ID" value="SSC67333.1"/>
    <property type="molecule type" value="Genomic_DNA"/>
</dbReference>
<keyword evidence="2" id="KW-1185">Reference proteome</keyword>
<dbReference type="AlphaFoldDB" id="A0A376AIV0"/>